<sequence>MQQVKNVQTAQSRINDMPEQYCSSSWDIQNNRSIPTQSNSLCERSECDSDKLIKKSRSWIQIFYQTTSNRKSHYQNQTFQRSSKGEQQLLHYQQYSQWRCQLNCIELQYLVHRILRIQFKQLSQSPLQLIAKFKICKIPEERINPLSWIKSWYADREPNIPNKEKELRRISYLVKYVKADDFSKTIRAVMQSAGISETYLDTYIRAVATTELLKHNVSSVYGEWFTNHFDSASTIRQYHDKNNIVESREMFSQTEEELYNEKDEEQERILLEEIRLERINVEQRTQSPVRVLSPGQCHMEFSQFFSSIHITQSQSSVEIENTFQPFLQYSRIPVKVEEDQKGSIRCYEYQRKSQTLRSFQQLENQQIIEELTISAGGSLQPGGIKAIFQKKMSSSFVLSHQNVPTFRNFWQMESSKVQTTSGADEEHETPMQNENEIDDS</sequence>
<name>A0A5J4VZH6_9EUKA</name>
<protein>
    <submittedName>
        <fullName evidence="2">Uncharacterized protein</fullName>
    </submittedName>
</protein>
<dbReference type="Proteomes" id="UP000324800">
    <property type="component" value="Unassembled WGS sequence"/>
</dbReference>
<feature type="region of interest" description="Disordered" evidence="1">
    <location>
        <begin position="416"/>
        <end position="440"/>
    </location>
</feature>
<accession>A0A5J4VZH6</accession>
<comment type="caution">
    <text evidence="2">The sequence shown here is derived from an EMBL/GenBank/DDBJ whole genome shotgun (WGS) entry which is preliminary data.</text>
</comment>
<dbReference type="EMBL" id="SNRW01004291">
    <property type="protein sequence ID" value="KAA6387649.1"/>
    <property type="molecule type" value="Genomic_DNA"/>
</dbReference>
<organism evidence="2 3">
    <name type="scientific">Streblomastix strix</name>
    <dbReference type="NCBI Taxonomy" id="222440"/>
    <lineage>
        <taxon>Eukaryota</taxon>
        <taxon>Metamonada</taxon>
        <taxon>Preaxostyla</taxon>
        <taxon>Oxymonadida</taxon>
        <taxon>Streblomastigidae</taxon>
        <taxon>Streblomastix</taxon>
    </lineage>
</organism>
<evidence type="ECO:0000313" key="3">
    <source>
        <dbReference type="Proteomes" id="UP000324800"/>
    </source>
</evidence>
<proteinExistence type="predicted"/>
<evidence type="ECO:0000256" key="1">
    <source>
        <dbReference type="SAM" id="MobiDB-lite"/>
    </source>
</evidence>
<evidence type="ECO:0000313" key="2">
    <source>
        <dbReference type="EMBL" id="KAA6387649.1"/>
    </source>
</evidence>
<dbReference type="AlphaFoldDB" id="A0A5J4VZH6"/>
<gene>
    <name evidence="2" type="ORF">EZS28_016820</name>
</gene>
<reference evidence="2 3" key="1">
    <citation type="submission" date="2019-03" db="EMBL/GenBank/DDBJ databases">
        <title>Single cell metagenomics reveals metabolic interactions within the superorganism composed of flagellate Streblomastix strix and complex community of Bacteroidetes bacteria on its surface.</title>
        <authorList>
            <person name="Treitli S.C."/>
            <person name="Kolisko M."/>
            <person name="Husnik F."/>
            <person name="Keeling P."/>
            <person name="Hampl V."/>
        </authorList>
    </citation>
    <scope>NUCLEOTIDE SEQUENCE [LARGE SCALE GENOMIC DNA]</scope>
    <source>
        <strain evidence="2">ST1C</strain>
    </source>
</reference>